<accession>A0ABR7NK67</accession>
<dbReference type="Proteomes" id="UP000658131">
    <property type="component" value="Unassembled WGS sequence"/>
</dbReference>
<reference evidence="1 2" key="1">
    <citation type="submission" date="2020-08" db="EMBL/GenBank/DDBJ databases">
        <title>Genome public.</title>
        <authorList>
            <person name="Liu C."/>
            <person name="Sun Q."/>
        </authorList>
    </citation>
    <scope>NUCLEOTIDE SEQUENCE [LARGE SCALE GENOMIC DNA]</scope>
    <source>
        <strain evidence="1 2">BX1</strain>
    </source>
</reference>
<dbReference type="InterPro" id="IPR020256">
    <property type="entry name" value="Spore_coat_CotJA"/>
</dbReference>
<gene>
    <name evidence="1" type="ORF">H8717_10295</name>
</gene>
<keyword evidence="2" id="KW-1185">Reference proteome</keyword>
<protein>
    <submittedName>
        <fullName evidence="1">Spore coat associated protein CotJA</fullName>
    </submittedName>
</protein>
<sequence>MQAAPAPAACGCETPSEQTSREACLCNMSLAMSYVLMQGWAQTYEPAVALSRGTIFPELDLPFLAAGRIC</sequence>
<dbReference type="EMBL" id="JACRTB010000015">
    <property type="protein sequence ID" value="MBC8576788.1"/>
    <property type="molecule type" value="Genomic_DNA"/>
</dbReference>
<evidence type="ECO:0000313" key="2">
    <source>
        <dbReference type="Proteomes" id="UP000658131"/>
    </source>
</evidence>
<proteinExistence type="predicted"/>
<organism evidence="1 2">
    <name type="scientific">Yanshouia hominis</name>
    <dbReference type="NCBI Taxonomy" id="2763673"/>
    <lineage>
        <taxon>Bacteria</taxon>
        <taxon>Bacillati</taxon>
        <taxon>Bacillota</taxon>
        <taxon>Clostridia</taxon>
        <taxon>Eubacteriales</taxon>
        <taxon>Oscillospiraceae</taxon>
        <taxon>Yanshouia</taxon>
    </lineage>
</organism>
<comment type="caution">
    <text evidence="1">The sequence shown here is derived from an EMBL/GenBank/DDBJ whole genome shotgun (WGS) entry which is preliminary data.</text>
</comment>
<name>A0ABR7NK67_9FIRM</name>
<evidence type="ECO:0000313" key="1">
    <source>
        <dbReference type="EMBL" id="MBC8576788.1"/>
    </source>
</evidence>
<dbReference type="Pfam" id="PF11007">
    <property type="entry name" value="CotJA"/>
    <property type="match status" value="1"/>
</dbReference>